<evidence type="ECO:0008006" key="5">
    <source>
        <dbReference type="Google" id="ProtNLM"/>
    </source>
</evidence>
<evidence type="ECO:0000313" key="4">
    <source>
        <dbReference type="Proteomes" id="UP000239867"/>
    </source>
</evidence>
<dbReference type="Proteomes" id="UP000239867">
    <property type="component" value="Chromosome"/>
</dbReference>
<reference evidence="3 4" key="1">
    <citation type="journal article" date="2018" name="MBio">
        <title>Insights into the evolution of host association through the isolation and characterization of a novel human periodontal pathobiont, Desulfobulbus oralis.</title>
        <authorList>
            <person name="Cross K.L."/>
            <person name="Chirania P."/>
            <person name="Xiong W."/>
            <person name="Beall C.J."/>
            <person name="Elkins J.G."/>
            <person name="Giannone R.J."/>
            <person name="Griffen A.L."/>
            <person name="Guss A.M."/>
            <person name="Hettich R.L."/>
            <person name="Joshi S.S."/>
            <person name="Mokrzan E.M."/>
            <person name="Martin R.K."/>
            <person name="Zhulin I.B."/>
            <person name="Leys E.J."/>
            <person name="Podar M."/>
        </authorList>
    </citation>
    <scope>NUCLEOTIDE SEQUENCE [LARGE SCALE GENOMIC DNA]</scope>
    <source>
        <strain evidence="3 4">ORNL</strain>
    </source>
</reference>
<evidence type="ECO:0000256" key="1">
    <source>
        <dbReference type="ARBA" id="ARBA00009820"/>
    </source>
</evidence>
<dbReference type="Gene3D" id="3.40.50.10070">
    <property type="entry name" value="TolB, N-terminal domain"/>
    <property type="match status" value="1"/>
</dbReference>
<proteinExistence type="inferred from homology"/>
<dbReference type="OrthoDB" id="9815657at2"/>
<feature type="signal peptide" evidence="2">
    <location>
        <begin position="1"/>
        <end position="25"/>
    </location>
</feature>
<comment type="similarity">
    <text evidence="1">Belongs to the TolB family.</text>
</comment>
<keyword evidence="2" id="KW-0732">Signal</keyword>
<dbReference type="EMBL" id="CP021255">
    <property type="protein sequence ID" value="AVD71304.1"/>
    <property type="molecule type" value="Genomic_DNA"/>
</dbReference>
<organism evidence="3 4">
    <name type="scientific">Desulfobulbus oralis</name>
    <dbReference type="NCBI Taxonomy" id="1986146"/>
    <lineage>
        <taxon>Bacteria</taxon>
        <taxon>Pseudomonadati</taxon>
        <taxon>Thermodesulfobacteriota</taxon>
        <taxon>Desulfobulbia</taxon>
        <taxon>Desulfobulbales</taxon>
        <taxon>Desulfobulbaceae</taxon>
        <taxon>Desulfobulbus</taxon>
    </lineage>
</organism>
<dbReference type="SUPFAM" id="SSF52964">
    <property type="entry name" value="TolB, N-terminal domain"/>
    <property type="match status" value="1"/>
</dbReference>
<dbReference type="PANTHER" id="PTHR36842">
    <property type="entry name" value="PROTEIN TOLB HOMOLOG"/>
    <property type="match status" value="1"/>
</dbReference>
<gene>
    <name evidence="3" type="ORF">CAY53_07320</name>
</gene>
<dbReference type="KEGG" id="deo:CAY53_07320"/>
<evidence type="ECO:0000313" key="3">
    <source>
        <dbReference type="EMBL" id="AVD71304.1"/>
    </source>
</evidence>
<dbReference type="PANTHER" id="PTHR36842:SF1">
    <property type="entry name" value="PROTEIN TOLB"/>
    <property type="match status" value="1"/>
</dbReference>
<name>A0A2L1GNV6_9BACT</name>
<evidence type="ECO:0000256" key="2">
    <source>
        <dbReference type="SAM" id="SignalP"/>
    </source>
</evidence>
<accession>A0A2L1GNV6</accession>
<feature type="chain" id="PRO_5014934352" description="Tol-Pal system protein TolB" evidence="2">
    <location>
        <begin position="26"/>
        <end position="429"/>
    </location>
</feature>
<dbReference type="InterPro" id="IPR011042">
    <property type="entry name" value="6-blade_b-propeller_TolB-like"/>
</dbReference>
<keyword evidence="4" id="KW-1185">Reference proteome</keyword>
<dbReference type="Pfam" id="PF07676">
    <property type="entry name" value="PD40"/>
    <property type="match status" value="5"/>
</dbReference>
<dbReference type="RefSeq" id="WP_104936571.1">
    <property type="nucleotide sequence ID" value="NZ_CP021255.1"/>
</dbReference>
<sequence length="429" mass="46060">MRRKILGVVLLALALVLLNGSAVLAEEEQYIDISATATRKIVVAVPAFAGSAASQGNAGITAAKLVTEGFELYSMLDVLDFGSYGGRRDADWKSLGVDYVVLGDVNGSPGGLAVGGQILDVAGNRTLPGRVYRGASAQIEDMSLRLCDALIEDMTGEPGVARTRMAYVSDGTGRKEVYVSDVLGHHPRQITRHKALAVSPRFSPDGNTLAYTSYHRGNQDLYLTDLRQNAQTTSISRRPGLNLAPAFTPDGNMVVTLSVGGNPDLYLMDRRGQILSRLTERSGINVSPSVSPDGRSIAFSSDRSRSGHPRVYIMDLGSRQVRLLQSSVGECSEPSWSPKGDEIAFTGLVGGRYQVFVCDRNGGNVRQVSSGGGDFEMPTWAPDGRLLAATRKAGGRSQICVMDKNGKEVRVLLNMRGNLAFPQWSPRLP</sequence>
<dbReference type="AlphaFoldDB" id="A0A2L1GNV6"/>
<protein>
    <recommendedName>
        <fullName evidence="5">Tol-Pal system protein TolB</fullName>
    </recommendedName>
</protein>
<dbReference type="Gene3D" id="2.120.10.30">
    <property type="entry name" value="TolB, C-terminal domain"/>
    <property type="match status" value="1"/>
</dbReference>
<dbReference type="InterPro" id="IPR011659">
    <property type="entry name" value="WD40"/>
</dbReference>
<dbReference type="SUPFAM" id="SSF69304">
    <property type="entry name" value="Tricorn protease N-terminal domain"/>
    <property type="match status" value="1"/>
</dbReference>